<name>I4AND5_BERLS</name>
<dbReference type="RefSeq" id="WP_014798901.1">
    <property type="nucleotide sequence ID" value="NC_018018.1"/>
</dbReference>
<evidence type="ECO:0000313" key="6">
    <source>
        <dbReference type="Proteomes" id="UP000006054"/>
    </source>
</evidence>
<comment type="pathway">
    <text evidence="1">Lipid metabolism.</text>
</comment>
<dbReference type="GO" id="GO:0006654">
    <property type="term" value="P:phosphatidic acid biosynthetic process"/>
    <property type="evidence" value="ECO:0007669"/>
    <property type="project" value="TreeGrafter"/>
</dbReference>
<evidence type="ECO:0000256" key="3">
    <source>
        <dbReference type="ARBA" id="ARBA00023315"/>
    </source>
</evidence>
<accession>I4AND5</accession>
<evidence type="ECO:0000256" key="2">
    <source>
        <dbReference type="ARBA" id="ARBA00022679"/>
    </source>
</evidence>
<dbReference type="SMART" id="SM00563">
    <property type="entry name" value="PlsC"/>
    <property type="match status" value="1"/>
</dbReference>
<dbReference type="eggNOG" id="COG0204">
    <property type="taxonomic scope" value="Bacteria"/>
</dbReference>
<dbReference type="STRING" id="880071.Fleli_3132"/>
<proteinExistence type="predicted"/>
<dbReference type="InterPro" id="IPR002123">
    <property type="entry name" value="Plipid/glycerol_acylTrfase"/>
</dbReference>
<dbReference type="PANTHER" id="PTHR10434:SF11">
    <property type="entry name" value="1-ACYL-SN-GLYCEROL-3-PHOSPHATE ACYLTRANSFERASE"/>
    <property type="match status" value="1"/>
</dbReference>
<evidence type="ECO:0000313" key="5">
    <source>
        <dbReference type="EMBL" id="AFM05470.1"/>
    </source>
</evidence>
<dbReference type="Proteomes" id="UP000006054">
    <property type="component" value="Chromosome"/>
</dbReference>
<dbReference type="EMBL" id="CP003345">
    <property type="protein sequence ID" value="AFM05470.1"/>
    <property type="molecule type" value="Genomic_DNA"/>
</dbReference>
<evidence type="ECO:0000256" key="1">
    <source>
        <dbReference type="ARBA" id="ARBA00005189"/>
    </source>
</evidence>
<keyword evidence="6" id="KW-1185">Reference proteome</keyword>
<dbReference type="Pfam" id="PF01553">
    <property type="entry name" value="Acyltransferase"/>
    <property type="match status" value="1"/>
</dbReference>
<keyword evidence="3 5" id="KW-0012">Acyltransferase</keyword>
<dbReference type="KEGG" id="fli:Fleli_3132"/>
<gene>
    <name evidence="5" type="ordered locus">Fleli_3132</name>
</gene>
<dbReference type="HOGENOM" id="CLU_1022137_0_0_10"/>
<dbReference type="CDD" id="cd07989">
    <property type="entry name" value="LPLAT_AGPAT-like"/>
    <property type="match status" value="1"/>
</dbReference>
<feature type="domain" description="Phospholipid/glycerol acyltransferase" evidence="4">
    <location>
        <begin position="53"/>
        <end position="192"/>
    </location>
</feature>
<dbReference type="PATRIC" id="fig|880071.3.peg.3130"/>
<reference evidence="6" key="1">
    <citation type="submission" date="2012-06" db="EMBL/GenBank/DDBJ databases">
        <title>The complete genome of Flexibacter litoralis DSM 6794.</title>
        <authorList>
            <person name="Lucas S."/>
            <person name="Copeland A."/>
            <person name="Lapidus A."/>
            <person name="Glavina del Rio T."/>
            <person name="Dalin E."/>
            <person name="Tice H."/>
            <person name="Bruce D."/>
            <person name="Goodwin L."/>
            <person name="Pitluck S."/>
            <person name="Peters L."/>
            <person name="Ovchinnikova G."/>
            <person name="Lu M."/>
            <person name="Kyrpides N."/>
            <person name="Mavromatis K."/>
            <person name="Ivanova N."/>
            <person name="Brettin T."/>
            <person name="Detter J.C."/>
            <person name="Han C."/>
            <person name="Larimer F."/>
            <person name="Land M."/>
            <person name="Hauser L."/>
            <person name="Markowitz V."/>
            <person name="Cheng J.-F."/>
            <person name="Hugenholtz P."/>
            <person name="Woyke T."/>
            <person name="Wu D."/>
            <person name="Spring S."/>
            <person name="Lang E."/>
            <person name="Kopitz M."/>
            <person name="Brambilla E."/>
            <person name="Klenk H.-P."/>
            <person name="Eisen J.A."/>
        </authorList>
    </citation>
    <scope>NUCLEOTIDE SEQUENCE [LARGE SCALE GENOMIC DNA]</scope>
    <source>
        <strain evidence="6">ATCC 23117 / DSM 6794 / NBRC 15988 / NCIMB 1366 / Sio-4</strain>
    </source>
</reference>
<sequence length="247" mass="28322">MKLIQKDSFGNVLFLKKILVGVLGALTYPRFNILNKTKVEGAEYLIDLPDKGVMFISNHQTYFADVMVMYHIFCSVKWKFKNINSPIYLLNPRTKMFYVAAEETMKDGGWLPKLLSYAGAVTIKRSWRAKGEEVKRGADTSAPNKIKQALEDGWMVTFPQGTTKAFAPVRKGSAHLIHELKPIVVPVYINGFRRAFDKKGFFLKKRGTELQVTFHKPVQFTDKDTITDIQKFIEEHVKLPEEMKTIK</sequence>
<keyword evidence="2 5" id="KW-0808">Transferase</keyword>
<protein>
    <submittedName>
        <fullName evidence="5">1-acyl-sn-glycerol-3-phosphate acyltransferase</fullName>
    </submittedName>
</protein>
<dbReference type="PANTHER" id="PTHR10434">
    <property type="entry name" value="1-ACYL-SN-GLYCEROL-3-PHOSPHATE ACYLTRANSFERASE"/>
    <property type="match status" value="1"/>
</dbReference>
<organism evidence="5 6">
    <name type="scientific">Bernardetia litoralis (strain ATCC 23117 / DSM 6794 / NBRC 15988 / NCIMB 1366 / Fx l1 / Sio-4)</name>
    <name type="common">Flexibacter litoralis</name>
    <dbReference type="NCBI Taxonomy" id="880071"/>
    <lineage>
        <taxon>Bacteria</taxon>
        <taxon>Pseudomonadati</taxon>
        <taxon>Bacteroidota</taxon>
        <taxon>Cytophagia</taxon>
        <taxon>Cytophagales</taxon>
        <taxon>Bernardetiaceae</taxon>
        <taxon>Bernardetia</taxon>
    </lineage>
</organism>
<dbReference type="GO" id="GO:0003841">
    <property type="term" value="F:1-acylglycerol-3-phosphate O-acyltransferase activity"/>
    <property type="evidence" value="ECO:0007669"/>
    <property type="project" value="TreeGrafter"/>
</dbReference>
<evidence type="ECO:0000259" key="4">
    <source>
        <dbReference type="SMART" id="SM00563"/>
    </source>
</evidence>
<dbReference type="SUPFAM" id="SSF69593">
    <property type="entry name" value="Glycerol-3-phosphate (1)-acyltransferase"/>
    <property type="match status" value="1"/>
</dbReference>
<dbReference type="AlphaFoldDB" id="I4AND5"/>
<dbReference type="OrthoDB" id="1450572at2"/>